<organism evidence="7 8">
    <name type="scientific">Lagenidium giganteum</name>
    <dbReference type="NCBI Taxonomy" id="4803"/>
    <lineage>
        <taxon>Eukaryota</taxon>
        <taxon>Sar</taxon>
        <taxon>Stramenopiles</taxon>
        <taxon>Oomycota</taxon>
        <taxon>Peronosporomycetes</taxon>
        <taxon>Pythiales</taxon>
        <taxon>Pythiaceae</taxon>
    </lineage>
</organism>
<dbReference type="Pfam" id="PF01363">
    <property type="entry name" value="FYVE"/>
    <property type="match status" value="1"/>
</dbReference>
<feature type="domain" description="FYVE-type" evidence="6">
    <location>
        <begin position="279"/>
        <end position="341"/>
    </location>
</feature>
<keyword evidence="3" id="KW-0862">Zinc</keyword>
<name>A0AAV2YZW6_9STRA</name>
<reference evidence="7" key="2">
    <citation type="journal article" date="2023" name="Microbiol Resour">
        <title>Decontamination and Annotation of the Draft Genome Sequence of the Oomycete Lagenidium giganteum ARSEF 373.</title>
        <authorList>
            <person name="Morgan W.R."/>
            <person name="Tartar A."/>
        </authorList>
    </citation>
    <scope>NUCLEOTIDE SEQUENCE</scope>
    <source>
        <strain evidence="7">ARSEF 373</strain>
    </source>
</reference>
<evidence type="ECO:0000256" key="3">
    <source>
        <dbReference type="ARBA" id="ARBA00022833"/>
    </source>
</evidence>
<comment type="caution">
    <text evidence="7">The sequence shown here is derived from an EMBL/GenBank/DDBJ whole genome shotgun (WGS) entry which is preliminary data.</text>
</comment>
<gene>
    <name evidence="7" type="ORF">N0F65_001438</name>
</gene>
<evidence type="ECO:0000313" key="7">
    <source>
        <dbReference type="EMBL" id="DAZ99610.1"/>
    </source>
</evidence>
<evidence type="ECO:0000256" key="4">
    <source>
        <dbReference type="PROSITE-ProRule" id="PRU00091"/>
    </source>
</evidence>
<dbReference type="SUPFAM" id="SSF57903">
    <property type="entry name" value="FYVE/PHD zinc finger"/>
    <property type="match status" value="1"/>
</dbReference>
<dbReference type="AlphaFoldDB" id="A0AAV2YZW6"/>
<dbReference type="SUPFAM" id="SSF55781">
    <property type="entry name" value="GAF domain-like"/>
    <property type="match status" value="1"/>
</dbReference>
<dbReference type="EMBL" id="DAKRPA010000080">
    <property type="protein sequence ID" value="DAZ99610.1"/>
    <property type="molecule type" value="Genomic_DNA"/>
</dbReference>
<accession>A0AAV2YZW6</accession>
<keyword evidence="2 4" id="KW-0863">Zinc-finger</keyword>
<dbReference type="SMART" id="SM00064">
    <property type="entry name" value="FYVE"/>
    <property type="match status" value="1"/>
</dbReference>
<keyword evidence="1" id="KW-0479">Metal-binding</keyword>
<dbReference type="Proteomes" id="UP001146120">
    <property type="component" value="Unassembled WGS sequence"/>
</dbReference>
<reference evidence="7" key="1">
    <citation type="submission" date="2022-11" db="EMBL/GenBank/DDBJ databases">
        <authorList>
            <person name="Morgan W.R."/>
            <person name="Tartar A."/>
        </authorList>
    </citation>
    <scope>NUCLEOTIDE SEQUENCE</scope>
    <source>
        <strain evidence="7">ARSEF 373</strain>
    </source>
</reference>
<evidence type="ECO:0000313" key="8">
    <source>
        <dbReference type="Proteomes" id="UP001146120"/>
    </source>
</evidence>
<evidence type="ECO:0000256" key="5">
    <source>
        <dbReference type="SAM" id="MobiDB-lite"/>
    </source>
</evidence>
<proteinExistence type="predicted"/>
<dbReference type="InterPro" id="IPR000306">
    <property type="entry name" value="Znf_FYVE"/>
</dbReference>
<dbReference type="PANTHER" id="PTHR43102:SF2">
    <property type="entry name" value="GAF DOMAIN-CONTAINING PROTEIN"/>
    <property type="match status" value="1"/>
</dbReference>
<evidence type="ECO:0000256" key="1">
    <source>
        <dbReference type="ARBA" id="ARBA00022723"/>
    </source>
</evidence>
<dbReference type="GO" id="GO:0008270">
    <property type="term" value="F:zinc ion binding"/>
    <property type="evidence" value="ECO:0007669"/>
    <property type="project" value="UniProtKB-KW"/>
</dbReference>
<dbReference type="InterPro" id="IPR013083">
    <property type="entry name" value="Znf_RING/FYVE/PHD"/>
</dbReference>
<evidence type="ECO:0000259" key="6">
    <source>
        <dbReference type="PROSITE" id="PS50178"/>
    </source>
</evidence>
<dbReference type="PROSITE" id="PS50178">
    <property type="entry name" value="ZF_FYVE"/>
    <property type="match status" value="1"/>
</dbReference>
<protein>
    <recommendedName>
        <fullName evidence="6">FYVE-type domain-containing protein</fullName>
    </recommendedName>
</protein>
<keyword evidence="8" id="KW-1185">Reference proteome</keyword>
<dbReference type="Gene3D" id="3.30.450.40">
    <property type="match status" value="1"/>
</dbReference>
<dbReference type="InterPro" id="IPR017455">
    <property type="entry name" value="Znf_FYVE-rel"/>
</dbReference>
<sequence length="800" mass="90425">MSVPGMQISHEHIVAMRHRARRQIDDVLALCLNTDRTVERWTCLRRGDHLELYARKKTNGMSSAIFYLGMNEAACGFDEVFDLLNYDTTARFRLVMKLMFGKDFKDGALISSRAASVEAEAGRLSDGTLSTYNTSLWFAFQDRGKAVIAKEKVLTFYQTLTTLLPERPRNGMDCVVHKRTMALSWLPFADSNLLHRNSTAKDIVRLQYTLIIEEVSRDRLRLSCVTRSCDDDDTRSQGWNARMIARRLVVRSVTRLEAAVVASRISDRAFVSQHEWVKNEDRVSCVICWKSFNAFYRRRHHCRVCGEVICGSCCSLRRTNVMKKKEFQKVRVCHLCSNKGRVKADSFASTAESMFPGHQPAMLDDEMPITRCLVPPPPSNQLAHETIDLLEERDDYVDEVDRYPGSRMIPSGIPELDDDDDESYDGYIGEVFSNNGRYSSQKLISIKSLTSSEVRARMAMPPPSSNRGASPSVRHPPAPLRRYGSAENQKSKKKTVTVAPPPHSVAVFHIAHSGWNSRMTDEPKRPRPLLVSSSQSLSFNMSDPPLVSPSHSFSLASTDLESRRTSLNSIGQLDDNRRTSLTSVGQLDEHRRTSLTSVSQTEDNRRTSLITTGYLDGYVVDEKYFVPKLDPSREARRLKLMKTVCSPACTLIDRVLMRKCCEIVSSTFGVSGAFIARVEKTEVFMEHTMGVDNLFMNDRFFRHDTLCDYVIVQPPHRPLVIADCAADPRTKDNFMVKQLEIKFFVGTAINVHGLPIACVCAFGKQNEEPQSSHYNLTILDSTAHSIEAELERLVLDLQCQ</sequence>
<dbReference type="Gene3D" id="3.30.40.10">
    <property type="entry name" value="Zinc/RING finger domain, C3HC4 (zinc finger)"/>
    <property type="match status" value="1"/>
</dbReference>
<feature type="region of interest" description="Disordered" evidence="5">
    <location>
        <begin position="458"/>
        <end position="501"/>
    </location>
</feature>
<evidence type="ECO:0000256" key="2">
    <source>
        <dbReference type="ARBA" id="ARBA00022771"/>
    </source>
</evidence>
<dbReference type="InterPro" id="IPR029016">
    <property type="entry name" value="GAF-like_dom_sf"/>
</dbReference>
<dbReference type="InterPro" id="IPR011011">
    <property type="entry name" value="Znf_FYVE_PHD"/>
</dbReference>
<dbReference type="PANTHER" id="PTHR43102">
    <property type="entry name" value="SLR1143 PROTEIN"/>
    <property type="match status" value="1"/>
</dbReference>